<dbReference type="KEGG" id="tva:4775597"/>
<feature type="compositionally biased region" description="Basic and acidic residues" evidence="1">
    <location>
        <begin position="71"/>
        <end position="81"/>
    </location>
</feature>
<reference evidence="2" key="1">
    <citation type="submission" date="2006-10" db="EMBL/GenBank/DDBJ databases">
        <authorList>
            <person name="Amadeo P."/>
            <person name="Zhao Q."/>
            <person name="Wortman J."/>
            <person name="Fraser-Liggett C."/>
            <person name="Carlton J."/>
        </authorList>
    </citation>
    <scope>NUCLEOTIDE SEQUENCE</scope>
    <source>
        <strain evidence="2">G3</strain>
    </source>
</reference>
<dbReference type="Proteomes" id="UP000001542">
    <property type="component" value="Unassembled WGS sequence"/>
</dbReference>
<gene>
    <name evidence="2" type="ORF">TVAG_454080</name>
</gene>
<protein>
    <submittedName>
        <fullName evidence="2">Uncharacterized protein</fullName>
    </submittedName>
</protein>
<accession>A2DPY4</accession>
<evidence type="ECO:0000313" key="3">
    <source>
        <dbReference type="Proteomes" id="UP000001542"/>
    </source>
</evidence>
<proteinExistence type="predicted"/>
<dbReference type="VEuPathDB" id="TrichDB:TVAG_454080"/>
<reference evidence="2" key="2">
    <citation type="journal article" date="2007" name="Science">
        <title>Draft genome sequence of the sexually transmitted pathogen Trichomonas vaginalis.</title>
        <authorList>
            <person name="Carlton J.M."/>
            <person name="Hirt R.P."/>
            <person name="Silva J.C."/>
            <person name="Delcher A.L."/>
            <person name="Schatz M."/>
            <person name="Zhao Q."/>
            <person name="Wortman J.R."/>
            <person name="Bidwell S.L."/>
            <person name="Alsmark U.C.M."/>
            <person name="Besteiro S."/>
            <person name="Sicheritz-Ponten T."/>
            <person name="Noel C.J."/>
            <person name="Dacks J.B."/>
            <person name="Foster P.G."/>
            <person name="Simillion C."/>
            <person name="Van de Peer Y."/>
            <person name="Miranda-Saavedra D."/>
            <person name="Barton G.J."/>
            <person name="Westrop G.D."/>
            <person name="Mueller S."/>
            <person name="Dessi D."/>
            <person name="Fiori P.L."/>
            <person name="Ren Q."/>
            <person name="Paulsen I."/>
            <person name="Zhang H."/>
            <person name="Bastida-Corcuera F.D."/>
            <person name="Simoes-Barbosa A."/>
            <person name="Brown M.T."/>
            <person name="Hayes R.D."/>
            <person name="Mukherjee M."/>
            <person name="Okumura C.Y."/>
            <person name="Schneider R."/>
            <person name="Smith A.J."/>
            <person name="Vanacova S."/>
            <person name="Villalvazo M."/>
            <person name="Haas B.J."/>
            <person name="Pertea M."/>
            <person name="Feldblyum T.V."/>
            <person name="Utterback T.R."/>
            <person name="Shu C.L."/>
            <person name="Osoegawa K."/>
            <person name="de Jong P.J."/>
            <person name="Hrdy I."/>
            <person name="Horvathova L."/>
            <person name="Zubacova Z."/>
            <person name="Dolezal P."/>
            <person name="Malik S.B."/>
            <person name="Logsdon J.M. Jr."/>
            <person name="Henze K."/>
            <person name="Gupta A."/>
            <person name="Wang C.C."/>
            <person name="Dunne R.L."/>
            <person name="Upcroft J.A."/>
            <person name="Upcroft P."/>
            <person name="White O."/>
            <person name="Salzberg S.L."/>
            <person name="Tang P."/>
            <person name="Chiu C.-H."/>
            <person name="Lee Y.-S."/>
            <person name="Embley T.M."/>
            <person name="Coombs G.H."/>
            <person name="Mottram J.C."/>
            <person name="Tachezy J."/>
            <person name="Fraser-Liggett C.M."/>
            <person name="Johnson P.J."/>
        </authorList>
    </citation>
    <scope>NUCLEOTIDE SEQUENCE [LARGE SCALE GENOMIC DNA]</scope>
    <source>
        <strain evidence="2">G3</strain>
    </source>
</reference>
<dbReference type="AlphaFoldDB" id="A2DPY4"/>
<sequence length="200" mass="22701">MSEADGRFSKVKNKSKFSDRNSKNPNSGHFKHNTSKTGSQNENKSSQKSNPPKKMKSVWMESSDSSSDDFVLPKKDTKPTETTDIPKNVHYSENVKNIPEVGTSEKYTPYQPENQHPDQQNSKFGDLIPPAQYNPDIYPPAQPYMPYYPPAMPISMPPQDDIPQWSEWSTDTLGPDWTIRIDEYAGETVPKPAFGKKNIF</sequence>
<feature type="compositionally biased region" description="Polar residues" evidence="1">
    <location>
        <begin position="111"/>
        <end position="123"/>
    </location>
</feature>
<dbReference type="EMBL" id="DS113229">
    <property type="protein sequence ID" value="EAY17580.1"/>
    <property type="molecule type" value="Genomic_DNA"/>
</dbReference>
<feature type="region of interest" description="Disordered" evidence="1">
    <location>
        <begin position="1"/>
        <end position="136"/>
    </location>
</feature>
<feature type="compositionally biased region" description="Low complexity" evidence="1">
    <location>
        <begin position="39"/>
        <end position="50"/>
    </location>
</feature>
<dbReference type="RefSeq" id="XP_001329715.1">
    <property type="nucleotide sequence ID" value="XM_001329680.1"/>
</dbReference>
<dbReference type="VEuPathDB" id="TrichDB:TVAGG3_0552580"/>
<evidence type="ECO:0000256" key="1">
    <source>
        <dbReference type="SAM" id="MobiDB-lite"/>
    </source>
</evidence>
<evidence type="ECO:0000313" key="2">
    <source>
        <dbReference type="EMBL" id="EAY17580.1"/>
    </source>
</evidence>
<name>A2DPY4_TRIV3</name>
<dbReference type="InParanoid" id="A2DPY4"/>
<organism evidence="2 3">
    <name type="scientific">Trichomonas vaginalis (strain ATCC PRA-98 / G3)</name>
    <dbReference type="NCBI Taxonomy" id="412133"/>
    <lineage>
        <taxon>Eukaryota</taxon>
        <taxon>Metamonada</taxon>
        <taxon>Parabasalia</taxon>
        <taxon>Trichomonadida</taxon>
        <taxon>Trichomonadidae</taxon>
        <taxon>Trichomonas</taxon>
    </lineage>
</organism>
<keyword evidence="3" id="KW-1185">Reference proteome</keyword>